<evidence type="ECO:0000313" key="1">
    <source>
        <dbReference type="EMBL" id="EDS71907.1"/>
    </source>
</evidence>
<dbReference type="EMBL" id="ABIL02000006">
    <property type="protein sequence ID" value="EDS71907.1"/>
    <property type="molecule type" value="Genomic_DNA"/>
</dbReference>
<evidence type="ECO:0000313" key="2">
    <source>
        <dbReference type="Proteomes" id="UP000005178"/>
    </source>
</evidence>
<sequence length="45" mass="5272">MGFLSKKYGHLLRNNIKYICTLDKYKCFSQNKNTPKAYNNTVISL</sequence>
<dbReference type="Proteomes" id="UP000005178">
    <property type="component" value="Unassembled WGS sequence"/>
</dbReference>
<reference evidence="1" key="2">
    <citation type="submission" date="2013-08" db="EMBL/GenBank/DDBJ databases">
        <title>Draft genome sequence of Anaerofustis stercorihominis (DSM 17244).</title>
        <authorList>
            <person name="Sudarsanam P."/>
            <person name="Ley R."/>
            <person name="Guruge J."/>
            <person name="Turnbaugh P.J."/>
            <person name="Mahowald M."/>
            <person name="Liep D."/>
            <person name="Gordon J."/>
        </authorList>
    </citation>
    <scope>NUCLEOTIDE SEQUENCE</scope>
    <source>
        <strain evidence="1">DSM 17244</strain>
    </source>
</reference>
<accession>B1C8J7</accession>
<dbReference type="AlphaFoldDB" id="B1C8J7"/>
<gene>
    <name evidence="1" type="ORF">ANASTE_01611</name>
</gene>
<dbReference type="HOGENOM" id="CLU_3195423_0_0_9"/>
<reference evidence="1" key="1">
    <citation type="submission" date="2008-01" db="EMBL/GenBank/DDBJ databases">
        <authorList>
            <person name="Fulton L."/>
            <person name="Clifton S."/>
            <person name="Fulton B."/>
            <person name="Xu J."/>
            <person name="Minx P."/>
            <person name="Pepin K.H."/>
            <person name="Johnson M."/>
            <person name="Thiruvilangam P."/>
            <person name="Bhonagiri V."/>
            <person name="Nash W.E."/>
            <person name="Mardis E.R."/>
            <person name="Wilson R.K."/>
        </authorList>
    </citation>
    <scope>NUCLEOTIDE SEQUENCE [LARGE SCALE GENOMIC DNA]</scope>
    <source>
        <strain evidence="1">DSM 17244</strain>
    </source>
</reference>
<comment type="caution">
    <text evidence="1">The sequence shown here is derived from an EMBL/GenBank/DDBJ whole genome shotgun (WGS) entry which is preliminary data.</text>
</comment>
<name>B1C8J7_9FIRM</name>
<protein>
    <submittedName>
        <fullName evidence="1">Uncharacterized protein</fullName>
    </submittedName>
</protein>
<organism evidence="1 2">
    <name type="scientific">Anaerofustis stercorihominis DSM 17244</name>
    <dbReference type="NCBI Taxonomy" id="445971"/>
    <lineage>
        <taxon>Bacteria</taxon>
        <taxon>Bacillati</taxon>
        <taxon>Bacillota</taxon>
        <taxon>Clostridia</taxon>
        <taxon>Eubacteriales</taxon>
        <taxon>Eubacteriaceae</taxon>
        <taxon>Anaerofustis</taxon>
    </lineage>
</organism>
<keyword evidence="2" id="KW-1185">Reference proteome</keyword>
<dbReference type="STRING" id="445971.ANASTE_01611"/>
<proteinExistence type="predicted"/>